<evidence type="ECO:0000313" key="2">
    <source>
        <dbReference type="EMBL" id="MCK8785473.1"/>
    </source>
</evidence>
<feature type="compositionally biased region" description="Low complexity" evidence="1">
    <location>
        <begin position="473"/>
        <end position="498"/>
    </location>
</feature>
<sequence>MRRSLAIFTICSNNYVRMADILLRSAKARHPDATTYLCLADGRLREPDFYPAGVEVVTASELGIRDFEDFAFRYDIMELNTAVKPFMFLHLLARGHDAVLYFDPDIEIFSPLHPVLDAIEDGASFVLTPHLCHPEEGEHYPGDIGVMQAGVFNLGFLGIGACGESERLLQWWARRLRYQCVNDQPGGVFVDQKFMDLIPAYAARMRVLRDPTLNVAYWNLQQRDLSRDADGTWRVDGAPLGFFHFSGFNPRDLTRLSKYTTAFSGAAMEGPLLALCRAYADRLVASGHGTLPDGLYAYGRFASGTPIPEAVRRMYRERHLVWAGGDPFETYESFLDLPAPDTWRGAVGRVVTNLMAWVHEREPGLRQCFDLRTREGVNGYFGWYGRHALNLLRDRRLLEPVMERLGDAAPPTRQPPAQAADEPAISVVGDFHAASHGPPGESHETGWRALRGLVAGGIRVEGVDAGSGPEAEPGTALGAASGAASGAGPDVAAAPGAAHPDDHRIVGRATAPVALFRVDAEGLPAVVARLGGALRPDAYRIAMPLWALPEFPAALLPACDLVDEIWAPTRFVQATLVRALPGRPVPRMPLPLEFDPVTPLPRAALGLPEDGFLFLCVLGRDGLARRNPGAAIAAFRRAFRDGRRHDPRRHLVLGVPAGSLPEADLAALRESMGDDPGLHLVEAGAAGGGLPGLVAACDALLSTHRSEALGLPVAAALSLGRPAIATDYSATTELVSPATGYPVDFRLVPVREGEHPFHAGQVWAEADPEHAAWQMRRMVDDEAGRRVRVAAAAAHIRGEYGFDAVGRRQAERLRRIRQL</sequence>
<organism evidence="2 3">
    <name type="scientific">Roseomonas acroporae</name>
    <dbReference type="NCBI Taxonomy" id="2937791"/>
    <lineage>
        <taxon>Bacteria</taxon>
        <taxon>Pseudomonadati</taxon>
        <taxon>Pseudomonadota</taxon>
        <taxon>Alphaproteobacteria</taxon>
        <taxon>Acetobacterales</taxon>
        <taxon>Roseomonadaceae</taxon>
        <taxon>Roseomonas</taxon>
    </lineage>
</organism>
<evidence type="ECO:0000256" key="1">
    <source>
        <dbReference type="SAM" id="MobiDB-lite"/>
    </source>
</evidence>
<protein>
    <submittedName>
        <fullName evidence="2">Glycosyltransferase</fullName>
    </submittedName>
</protein>
<dbReference type="InterPro" id="IPR029044">
    <property type="entry name" value="Nucleotide-diphossugar_trans"/>
</dbReference>
<dbReference type="AlphaFoldDB" id="A0A9X2BUC4"/>
<dbReference type="Proteomes" id="UP001139516">
    <property type="component" value="Unassembled WGS sequence"/>
</dbReference>
<dbReference type="SUPFAM" id="SSF53448">
    <property type="entry name" value="Nucleotide-diphospho-sugar transferases"/>
    <property type="match status" value="1"/>
</dbReference>
<feature type="region of interest" description="Disordered" evidence="1">
    <location>
        <begin position="463"/>
        <end position="500"/>
    </location>
</feature>
<dbReference type="Gene3D" id="3.40.50.2000">
    <property type="entry name" value="Glycogen Phosphorylase B"/>
    <property type="match status" value="1"/>
</dbReference>
<dbReference type="SUPFAM" id="SSF53756">
    <property type="entry name" value="UDP-Glycosyltransferase/glycogen phosphorylase"/>
    <property type="match status" value="1"/>
</dbReference>
<gene>
    <name evidence="2" type="ORF">M0638_13870</name>
</gene>
<reference evidence="2" key="1">
    <citation type="submission" date="2022-04" db="EMBL/GenBank/DDBJ databases">
        <title>Roseomonas acroporae sp. nov., isolated from coral Acropora digitifera.</title>
        <authorList>
            <person name="Sun H."/>
        </authorList>
    </citation>
    <scope>NUCLEOTIDE SEQUENCE</scope>
    <source>
        <strain evidence="2">NAR14</strain>
    </source>
</reference>
<name>A0A9X2BUC4_9PROT</name>
<evidence type="ECO:0000313" key="3">
    <source>
        <dbReference type="Proteomes" id="UP001139516"/>
    </source>
</evidence>
<dbReference type="EMBL" id="JALPRX010000057">
    <property type="protein sequence ID" value="MCK8785473.1"/>
    <property type="molecule type" value="Genomic_DNA"/>
</dbReference>
<dbReference type="PANTHER" id="PTHR46656">
    <property type="entry name" value="PUTATIVE-RELATED"/>
    <property type="match status" value="1"/>
</dbReference>
<proteinExistence type="predicted"/>
<dbReference type="PANTHER" id="PTHR46656:SF3">
    <property type="entry name" value="PUTATIVE-RELATED"/>
    <property type="match status" value="1"/>
</dbReference>
<dbReference type="RefSeq" id="WP_248667591.1">
    <property type="nucleotide sequence ID" value="NZ_JALPRX010000057.1"/>
</dbReference>
<accession>A0A9X2BUC4</accession>
<keyword evidence="3" id="KW-1185">Reference proteome</keyword>
<dbReference type="Gene3D" id="3.90.550.10">
    <property type="entry name" value="Spore Coat Polysaccharide Biosynthesis Protein SpsA, Chain A"/>
    <property type="match status" value="1"/>
</dbReference>
<comment type="caution">
    <text evidence="2">The sequence shown here is derived from an EMBL/GenBank/DDBJ whole genome shotgun (WGS) entry which is preliminary data.</text>
</comment>